<dbReference type="InterPro" id="IPR010753">
    <property type="entry name" value="DUF1330"/>
</dbReference>
<reference evidence="2 3" key="1">
    <citation type="submission" date="2018-10" db="EMBL/GenBank/DDBJ databases">
        <title>Genomic Encyclopedia of Type Strains, Phase IV (KMG-IV): sequencing the most valuable type-strain genomes for metagenomic binning, comparative biology and taxonomic classification.</title>
        <authorList>
            <person name="Goeker M."/>
        </authorList>
    </citation>
    <scope>NUCLEOTIDE SEQUENCE [LARGE SCALE GENOMIC DNA]</scope>
    <source>
        <strain evidence="2 3">DSM 22008</strain>
    </source>
</reference>
<sequence length="138" mass="15272">MKSLNAIDPTPEQIKAFLGESSPDKPVYMLNLLKFKEHATYKDGEAVSGETAYGRYADAFSKMLKDLNIEGTETVFSGKAKHSLIGSGDWDAVAIVRYPNAQTMFNTVSSESYRKIHYHRKAGLEGQLLISCETSGLF</sequence>
<dbReference type="PANTHER" id="PTHR40257">
    <property type="match status" value="1"/>
</dbReference>
<dbReference type="EMBL" id="RBII01000001">
    <property type="protein sequence ID" value="RKQ72113.1"/>
    <property type="molecule type" value="Genomic_DNA"/>
</dbReference>
<name>A0A420WM67_9PROT</name>
<dbReference type="PANTHER" id="PTHR40257:SF1">
    <property type="entry name" value="DUF1330 DOMAIN-CONTAINING PROTEIN"/>
    <property type="match status" value="1"/>
</dbReference>
<dbReference type="InParanoid" id="A0A420WM67"/>
<protein>
    <submittedName>
        <fullName evidence="2">Uncharacterized protein DUF1330</fullName>
    </submittedName>
</protein>
<dbReference type="Gene3D" id="3.30.70.100">
    <property type="match status" value="1"/>
</dbReference>
<gene>
    <name evidence="2" type="ORF">DES40_1450</name>
</gene>
<evidence type="ECO:0000313" key="2">
    <source>
        <dbReference type="EMBL" id="RKQ72113.1"/>
    </source>
</evidence>
<accession>A0A420WM67</accession>
<proteinExistence type="predicted"/>
<evidence type="ECO:0000313" key="3">
    <source>
        <dbReference type="Proteomes" id="UP000282211"/>
    </source>
</evidence>
<dbReference type="Proteomes" id="UP000282211">
    <property type="component" value="Unassembled WGS sequence"/>
</dbReference>
<keyword evidence="3" id="KW-1185">Reference proteome</keyword>
<evidence type="ECO:0000259" key="1">
    <source>
        <dbReference type="Pfam" id="PF07045"/>
    </source>
</evidence>
<dbReference type="InterPro" id="IPR011008">
    <property type="entry name" value="Dimeric_a/b-barrel"/>
</dbReference>
<feature type="domain" description="DUF1330" evidence="1">
    <location>
        <begin position="48"/>
        <end position="130"/>
    </location>
</feature>
<organism evidence="2 3">
    <name type="scientific">Litorimonas taeanensis</name>
    <dbReference type="NCBI Taxonomy" id="568099"/>
    <lineage>
        <taxon>Bacteria</taxon>
        <taxon>Pseudomonadati</taxon>
        <taxon>Pseudomonadota</taxon>
        <taxon>Alphaproteobacteria</taxon>
        <taxon>Maricaulales</taxon>
        <taxon>Robiginitomaculaceae</taxon>
    </lineage>
</organism>
<dbReference type="SUPFAM" id="SSF54909">
    <property type="entry name" value="Dimeric alpha+beta barrel"/>
    <property type="match status" value="1"/>
</dbReference>
<comment type="caution">
    <text evidence="2">The sequence shown here is derived from an EMBL/GenBank/DDBJ whole genome shotgun (WGS) entry which is preliminary data.</text>
</comment>
<dbReference type="AlphaFoldDB" id="A0A420WM67"/>
<dbReference type="Pfam" id="PF07045">
    <property type="entry name" value="DUF1330"/>
    <property type="match status" value="1"/>
</dbReference>